<evidence type="ECO:0000256" key="1">
    <source>
        <dbReference type="SAM" id="MobiDB-lite"/>
    </source>
</evidence>
<keyword evidence="3" id="KW-1185">Reference proteome</keyword>
<dbReference type="Proteomes" id="UP000572817">
    <property type="component" value="Unassembled WGS sequence"/>
</dbReference>
<organism evidence="2 3">
    <name type="scientific">Botryosphaeria dothidea</name>
    <dbReference type="NCBI Taxonomy" id="55169"/>
    <lineage>
        <taxon>Eukaryota</taxon>
        <taxon>Fungi</taxon>
        <taxon>Dikarya</taxon>
        <taxon>Ascomycota</taxon>
        <taxon>Pezizomycotina</taxon>
        <taxon>Dothideomycetes</taxon>
        <taxon>Dothideomycetes incertae sedis</taxon>
        <taxon>Botryosphaeriales</taxon>
        <taxon>Botryosphaeriaceae</taxon>
        <taxon>Botryosphaeria</taxon>
    </lineage>
</organism>
<dbReference type="AlphaFoldDB" id="A0A8H4J4P3"/>
<sequence length="277" mass="31453">MNISLLVKEREFESGTHGLGEASQTFPYPLSDGKISSKNSDHSYGDAGSQLHNDTSNDLEREGLELGEEIMQAQVPEEQFPYEEDPWNNPYQTKAGQNQKQIKALLEDPGVFIASLSYEGFPFHPDYYEELRKGHPSWIKDMDMFHVTYMEFNPKWDSLDALTPTVEYGSKAGDQATNEADDQTTGRTAFECIPIECRPAVFHVDGLREEYSQDMVEKKRQEEPKFAEKSRKRLLTLINLVAFAVIKRRLRQEDTPSISTGAVFVPNSVNAHDLVIL</sequence>
<dbReference type="EMBL" id="WWBZ02000001">
    <property type="protein sequence ID" value="KAF4313005.1"/>
    <property type="molecule type" value="Genomic_DNA"/>
</dbReference>
<reference evidence="2" key="1">
    <citation type="submission" date="2020-04" db="EMBL/GenBank/DDBJ databases">
        <title>Genome Assembly and Annotation of Botryosphaeria dothidea sdau 11-99, a Latent Pathogen of Apple Fruit Ring Rot in China.</title>
        <authorList>
            <person name="Yu C."/>
            <person name="Diao Y."/>
            <person name="Lu Q."/>
            <person name="Zhao J."/>
            <person name="Cui S."/>
            <person name="Peng C."/>
            <person name="He B."/>
            <person name="Liu H."/>
        </authorList>
    </citation>
    <scope>NUCLEOTIDE SEQUENCE [LARGE SCALE GENOMIC DNA]</scope>
    <source>
        <strain evidence="2">Sdau11-99</strain>
    </source>
</reference>
<proteinExistence type="predicted"/>
<protein>
    <submittedName>
        <fullName evidence="2">Uncharacterized protein</fullName>
    </submittedName>
</protein>
<evidence type="ECO:0000313" key="2">
    <source>
        <dbReference type="EMBL" id="KAF4313005.1"/>
    </source>
</evidence>
<accession>A0A8H4J4P3</accession>
<gene>
    <name evidence="2" type="ORF">GTA08_BOTSDO01536</name>
</gene>
<feature type="region of interest" description="Disordered" evidence="1">
    <location>
        <begin position="12"/>
        <end position="56"/>
    </location>
</feature>
<comment type="caution">
    <text evidence="2">The sequence shown here is derived from an EMBL/GenBank/DDBJ whole genome shotgun (WGS) entry which is preliminary data.</text>
</comment>
<name>A0A8H4J4P3_9PEZI</name>
<evidence type="ECO:0000313" key="3">
    <source>
        <dbReference type="Proteomes" id="UP000572817"/>
    </source>
</evidence>